<accession>A0ABQ6TML2</accession>
<organism evidence="2 3">
    <name type="scientific">Oryzomonas sagensis</name>
    <dbReference type="NCBI Taxonomy" id="2603857"/>
    <lineage>
        <taxon>Bacteria</taxon>
        <taxon>Pseudomonadati</taxon>
        <taxon>Thermodesulfobacteriota</taxon>
        <taxon>Desulfuromonadia</taxon>
        <taxon>Geobacterales</taxon>
        <taxon>Geobacteraceae</taxon>
        <taxon>Oryzomonas</taxon>
    </lineage>
</organism>
<keyword evidence="3" id="KW-1185">Reference proteome</keyword>
<evidence type="ECO:0000256" key="1">
    <source>
        <dbReference type="SAM" id="MobiDB-lite"/>
    </source>
</evidence>
<proteinExistence type="predicted"/>
<dbReference type="Proteomes" id="UP000798046">
    <property type="component" value="Unassembled WGS sequence"/>
</dbReference>
<evidence type="ECO:0000313" key="2">
    <source>
        <dbReference type="EMBL" id="KAB0669702.1"/>
    </source>
</evidence>
<name>A0ABQ6TML2_9BACT</name>
<feature type="region of interest" description="Disordered" evidence="1">
    <location>
        <begin position="113"/>
        <end position="133"/>
    </location>
</feature>
<sequence length="133" mass="14823">MIPDQPHSTKSMFLAAAEPGRSCRSAEISQRRRLTSTEAITTANLHCIESGSVSQMAAIQFDASMTFGWFHELFPASEPFFGQPFKIGTARKMETIGRPNFIMKPYNPFELSQILPSTSEPPPGAKRTETFHE</sequence>
<gene>
    <name evidence="2" type="ORF">F6V30_12955</name>
</gene>
<dbReference type="RefSeq" id="WP_151157364.1">
    <property type="nucleotide sequence ID" value="NZ_VZRA01000003.1"/>
</dbReference>
<comment type="caution">
    <text evidence="2">The sequence shown here is derived from an EMBL/GenBank/DDBJ whole genome shotgun (WGS) entry which is preliminary data.</text>
</comment>
<protein>
    <submittedName>
        <fullName evidence="2">Uncharacterized protein</fullName>
    </submittedName>
</protein>
<reference evidence="2 3" key="1">
    <citation type="journal article" date="2020" name="Microorganisms">
        <title>Description of Three Novel Members in the Family Geobacteraceae, Oryzomonas japonicum gen. nov., sp. nov., Oryzomonas sagensis sp. nov., and Oryzomonas ruber sp. nov.</title>
        <authorList>
            <person name="Xu Z."/>
            <person name="Masuda Y."/>
            <person name="Hayakawa C."/>
            <person name="Ushijima N."/>
            <person name="Kawano K."/>
            <person name="Shiratori Y."/>
            <person name="Senoo K."/>
            <person name="Itoh H."/>
        </authorList>
    </citation>
    <scope>NUCLEOTIDE SEQUENCE [LARGE SCALE GENOMIC DNA]</scope>
    <source>
        <strain evidence="2 3">Red100</strain>
    </source>
</reference>
<evidence type="ECO:0000313" key="3">
    <source>
        <dbReference type="Proteomes" id="UP000798046"/>
    </source>
</evidence>
<dbReference type="EMBL" id="VZRA01000003">
    <property type="protein sequence ID" value="KAB0669702.1"/>
    <property type="molecule type" value="Genomic_DNA"/>
</dbReference>